<protein>
    <submittedName>
        <fullName evidence="3">ADP-ribosylglycohydrolase family protein</fullName>
    </submittedName>
</protein>
<dbReference type="Gene3D" id="1.10.4080.10">
    <property type="entry name" value="ADP-ribosylation/Crystallin J1"/>
    <property type="match status" value="1"/>
</dbReference>
<comment type="caution">
    <text evidence="3">The sequence shown here is derived from an EMBL/GenBank/DDBJ whole genome shotgun (WGS) entry which is preliminary data.</text>
</comment>
<gene>
    <name evidence="3" type="ORF">J2I46_07160</name>
</gene>
<evidence type="ECO:0000256" key="1">
    <source>
        <dbReference type="ARBA" id="ARBA00010702"/>
    </source>
</evidence>
<evidence type="ECO:0000313" key="4">
    <source>
        <dbReference type="Proteomes" id="UP000664628"/>
    </source>
</evidence>
<sequence>MSMMVKNKITDALLGLAVGDALGVPVEFMGRAALKDEPVATMKGYGTHQQPPGTWSDDSSLAFCLAESLCGGYRLSDLTDRFVNWYQHGYWTPYGQVFDIGIATSIALHKVATGTSPLQSGGAGEQDNGNGSLMRILPLVFYLRGKPIEERFRLIGEVSGITHLHIRSVFACFIYCEYALLLMDGLDKYQAFRAMQERVNEFVKQYSILDKSELDRFHRLLENPVGNYEIRSIMNYEEAEISSSGYVLHTLEASFWCFLNTNTYAEAVLKAINLGSDTDTTGCVTGGIAGLYYEATSIPQEWIDVLARKDDIITLSNRLNDALPYR</sequence>
<keyword evidence="2" id="KW-0378">Hydrolase</keyword>
<dbReference type="InterPro" id="IPR005502">
    <property type="entry name" value="Ribosyl_crysJ1"/>
</dbReference>
<accession>A0ABS3JEB4</accession>
<dbReference type="SUPFAM" id="SSF101478">
    <property type="entry name" value="ADP-ribosylglycohydrolase"/>
    <property type="match status" value="1"/>
</dbReference>
<dbReference type="PANTHER" id="PTHR16222">
    <property type="entry name" value="ADP-RIBOSYLGLYCOHYDROLASE"/>
    <property type="match status" value="1"/>
</dbReference>
<reference evidence="3 4" key="1">
    <citation type="submission" date="2021-03" db="EMBL/GenBank/DDBJ databases">
        <title>Fibrella sp. HMF5405 genome sequencing and assembly.</title>
        <authorList>
            <person name="Kang H."/>
            <person name="Kim H."/>
            <person name="Bae S."/>
            <person name="Joh K."/>
        </authorList>
    </citation>
    <scope>NUCLEOTIDE SEQUENCE [LARGE SCALE GENOMIC DNA]</scope>
    <source>
        <strain evidence="3 4">HMF5405</strain>
    </source>
</reference>
<dbReference type="RefSeq" id="WP_207328327.1">
    <property type="nucleotide sequence ID" value="NZ_JAFMYW010000002.1"/>
</dbReference>
<proteinExistence type="inferred from homology"/>
<evidence type="ECO:0000256" key="2">
    <source>
        <dbReference type="ARBA" id="ARBA00022801"/>
    </source>
</evidence>
<dbReference type="Proteomes" id="UP000664628">
    <property type="component" value="Unassembled WGS sequence"/>
</dbReference>
<name>A0ABS3JEB4_9BACT</name>
<keyword evidence="4" id="KW-1185">Reference proteome</keyword>
<dbReference type="InterPro" id="IPR036705">
    <property type="entry name" value="Ribosyl_crysJ1_sf"/>
</dbReference>
<dbReference type="InterPro" id="IPR050792">
    <property type="entry name" value="ADP-ribosylglycohydrolase"/>
</dbReference>
<dbReference type="Pfam" id="PF03747">
    <property type="entry name" value="ADP_ribosyl_GH"/>
    <property type="match status" value="1"/>
</dbReference>
<comment type="similarity">
    <text evidence="1">Belongs to the ADP-ribosylglycohydrolase family.</text>
</comment>
<organism evidence="3 4">
    <name type="scientific">Fibrella forsythiae</name>
    <dbReference type="NCBI Taxonomy" id="2817061"/>
    <lineage>
        <taxon>Bacteria</taxon>
        <taxon>Pseudomonadati</taxon>
        <taxon>Bacteroidota</taxon>
        <taxon>Cytophagia</taxon>
        <taxon>Cytophagales</taxon>
        <taxon>Spirosomataceae</taxon>
        <taxon>Fibrella</taxon>
    </lineage>
</organism>
<evidence type="ECO:0000313" key="3">
    <source>
        <dbReference type="EMBL" id="MBO0948349.1"/>
    </source>
</evidence>
<dbReference type="EMBL" id="JAFMYW010000002">
    <property type="protein sequence ID" value="MBO0948349.1"/>
    <property type="molecule type" value="Genomic_DNA"/>
</dbReference>
<dbReference type="PANTHER" id="PTHR16222:SF24">
    <property type="entry name" value="ADP-RIBOSYLHYDROLASE ARH3"/>
    <property type="match status" value="1"/>
</dbReference>